<evidence type="ECO:0000313" key="2">
    <source>
        <dbReference type="EMBL" id="SFT61888.1"/>
    </source>
</evidence>
<dbReference type="CDD" id="cd06418">
    <property type="entry name" value="GH25_BacA-like"/>
    <property type="match status" value="1"/>
</dbReference>
<dbReference type="AlphaFoldDB" id="A0A1I6ZGP0"/>
<accession>A0A1I6ZGP0</accession>
<dbReference type="Proteomes" id="UP000199165">
    <property type="component" value="Unassembled WGS sequence"/>
</dbReference>
<organism evidence="2 3">
    <name type="scientific">Actinopolyspora righensis</name>
    <dbReference type="NCBI Taxonomy" id="995060"/>
    <lineage>
        <taxon>Bacteria</taxon>
        <taxon>Bacillati</taxon>
        <taxon>Actinomycetota</taxon>
        <taxon>Actinomycetes</taxon>
        <taxon>Actinopolysporales</taxon>
        <taxon>Actinopolysporaceae</taxon>
        <taxon>Actinopolyspora</taxon>
        <taxon>Actinopolyspora alba group</taxon>
    </lineage>
</organism>
<name>A0A1I6ZGP0_9ACTN</name>
<dbReference type="InterPro" id="IPR036365">
    <property type="entry name" value="PGBD-like_sf"/>
</dbReference>
<dbReference type="Pfam" id="PF08924">
    <property type="entry name" value="Rv2525c_GlyHyd-like"/>
    <property type="match status" value="1"/>
</dbReference>
<protein>
    <recommendedName>
        <fullName evidence="1">Rv2525c-like glycoside hydrolase-like domain-containing protein</fullName>
    </recommendedName>
</protein>
<evidence type="ECO:0000313" key="3">
    <source>
        <dbReference type="Proteomes" id="UP000199165"/>
    </source>
</evidence>
<dbReference type="InterPro" id="IPR017853">
    <property type="entry name" value="GH"/>
</dbReference>
<proteinExistence type="predicted"/>
<reference evidence="3" key="1">
    <citation type="submission" date="2016-10" db="EMBL/GenBank/DDBJ databases">
        <authorList>
            <person name="Varghese N."/>
            <person name="Submissions S."/>
        </authorList>
    </citation>
    <scope>NUCLEOTIDE SEQUENCE [LARGE SCALE GENOMIC DNA]</scope>
    <source>
        <strain evidence="3">DSM 45501</strain>
    </source>
</reference>
<dbReference type="EMBL" id="FPAT01000004">
    <property type="protein sequence ID" value="SFT61888.1"/>
    <property type="molecule type" value="Genomic_DNA"/>
</dbReference>
<dbReference type="SUPFAM" id="SSF51445">
    <property type="entry name" value="(Trans)glycosidases"/>
    <property type="match status" value="1"/>
</dbReference>
<evidence type="ECO:0000259" key="1">
    <source>
        <dbReference type="Pfam" id="PF08924"/>
    </source>
</evidence>
<dbReference type="SUPFAM" id="SSF47090">
    <property type="entry name" value="PGBD-like"/>
    <property type="match status" value="1"/>
</dbReference>
<feature type="domain" description="Rv2525c-like glycoside hydrolase-like" evidence="1">
    <location>
        <begin position="274"/>
        <end position="458"/>
    </location>
</feature>
<keyword evidence="3" id="KW-1185">Reference proteome</keyword>
<dbReference type="STRING" id="995060.SAMN04487904_104345"/>
<dbReference type="InterPro" id="IPR015020">
    <property type="entry name" value="Rv2525c-like_Glyco_Hydro-like"/>
</dbReference>
<sequence>MYSLTRALQHELGITALSDNFGPSTLSHLRAHGNIGPGEPNKNIVKIVQHACFCKGYWGGPVDGEYHNNTRNAIVSMEVDAGLDGTTGAVRPKVFKALLTMDAYVLLSGGSKKIREIQQWLNGRYINRENFFVSPCDGHYSRGVQKALMKGLQYEFGLSESLVNGNFGPKTKAGLRAHPVAEGDSGVFVQLFSAACVFNGTVDDGDGNASTTFKETFDAALTEYVRVFQGFSVLDVNGVGDYNTWCQLLVSCGNPDRDGTAADCVTTITPARAQALYDAGYRVIGRYLDEPEDGRHNKEIQPGELQNIFDGGLRVFPISQYYGSEVTYFTYSRGYQHGLKAHERAEHYGFNRGTVLYFAVDYDATDAQIDQYIRPYFFGVQAALSSNGKKYLAGVYGSRNVCSRISDEAYARYSFVSGMSYGFSGNLGFPLPANWSFNQIQTLTIGSGSGEINIDKNIHRPGTDPGVGSVGEKSSPVDAFLQYIQDLYDTAVSYGSDDPDLRVMEYLRYPKYNGVASGWKLLIGNVDEAWIDYVENNGPRKVKQFADPSYGVTVNVDHFGATANAVYLKGVGGEDAANEGDFGGWGGDLCTLYGEWYSNIEEYASGYKFCMDRLAKINTTSSFSFGDLIEDVDGYHVGMTVRGGTSVVKAIQDQLGGNGHLSRFKRFYEERYGGSVEGVVQSATNMLVREVGVTLEQLRFAAYQKSGGWEVMIPRDMPPYKLNPFFEGYADTIQQIVGKEDAR</sequence>
<dbReference type="Gene3D" id="3.20.20.80">
    <property type="entry name" value="Glycosidases"/>
    <property type="match status" value="1"/>
</dbReference>
<gene>
    <name evidence="2" type="ORF">SAMN04487904_104345</name>
</gene>